<evidence type="ECO:0000313" key="2">
    <source>
        <dbReference type="WBParaSite" id="JU765_v2.g11978.t1"/>
    </source>
</evidence>
<sequence length="355" mass="41337">MENKSIQDFVEVYRQKCEKAGLKEEDIERLVSIYSRQVSIRLEQVAQMEALKTCRILLEKYAYLAQLYVRFVVGGTKYVTEKKEQLKIIQSGLKDYFGESTDKMEKVQQGIESLKQPVDETKLSIKSHIEIYEKKVMELEQTKIQLEKKINELQEAESGNEKIQMEIEKINLEKAELLVKIEEYNNMKVEMEQIKVQLESKINELQEAESGNKKAQMEIEKIKLEKKELLVKLEEFDKRNAELEEVKNELEGKIIELQPKKAENEKKGRKRQLKNGEGNLEKEELLAKPKKGGKKKAELESIKCEGESEVINREKAEYEKKKLEGDSNTTEISSKLLENSMSELEGGQDESFWNF</sequence>
<accession>A0AC34Q1B0</accession>
<dbReference type="WBParaSite" id="JU765_v2.g11978.t1">
    <property type="protein sequence ID" value="JU765_v2.g11978.t1"/>
    <property type="gene ID" value="JU765_v2.g11978"/>
</dbReference>
<reference evidence="2" key="1">
    <citation type="submission" date="2022-11" db="UniProtKB">
        <authorList>
            <consortium name="WormBaseParasite"/>
        </authorList>
    </citation>
    <scope>IDENTIFICATION</scope>
</reference>
<dbReference type="Proteomes" id="UP000887576">
    <property type="component" value="Unplaced"/>
</dbReference>
<evidence type="ECO:0000313" key="1">
    <source>
        <dbReference type="Proteomes" id="UP000887576"/>
    </source>
</evidence>
<name>A0AC34Q1B0_9BILA</name>
<proteinExistence type="predicted"/>
<organism evidence="1 2">
    <name type="scientific">Panagrolaimus sp. JU765</name>
    <dbReference type="NCBI Taxonomy" id="591449"/>
    <lineage>
        <taxon>Eukaryota</taxon>
        <taxon>Metazoa</taxon>
        <taxon>Ecdysozoa</taxon>
        <taxon>Nematoda</taxon>
        <taxon>Chromadorea</taxon>
        <taxon>Rhabditida</taxon>
        <taxon>Tylenchina</taxon>
        <taxon>Panagrolaimomorpha</taxon>
        <taxon>Panagrolaimoidea</taxon>
        <taxon>Panagrolaimidae</taxon>
        <taxon>Panagrolaimus</taxon>
    </lineage>
</organism>
<protein>
    <submittedName>
        <fullName evidence="2">Uncharacterized protein</fullName>
    </submittedName>
</protein>